<feature type="non-terminal residue" evidence="1">
    <location>
        <position position="1"/>
    </location>
</feature>
<evidence type="ECO:0000313" key="1">
    <source>
        <dbReference type="EMBL" id="KIK80041.1"/>
    </source>
</evidence>
<dbReference type="STRING" id="930991.A0A0D0D8J5"/>
<accession>A0A0D0D8J5</accession>
<proteinExistence type="predicted"/>
<keyword evidence="2" id="KW-1185">Reference proteome</keyword>
<protein>
    <submittedName>
        <fullName evidence="1">Uncharacterized protein</fullName>
    </submittedName>
</protein>
<reference evidence="1 2" key="1">
    <citation type="submission" date="2014-04" db="EMBL/GenBank/DDBJ databases">
        <authorList>
            <consortium name="DOE Joint Genome Institute"/>
            <person name="Kuo A."/>
            <person name="Kohler A."/>
            <person name="Jargeat P."/>
            <person name="Nagy L.G."/>
            <person name="Floudas D."/>
            <person name="Copeland A."/>
            <person name="Barry K.W."/>
            <person name="Cichocki N."/>
            <person name="Veneault-Fourrey C."/>
            <person name="LaButti K."/>
            <person name="Lindquist E.A."/>
            <person name="Lipzen A."/>
            <person name="Lundell T."/>
            <person name="Morin E."/>
            <person name="Murat C."/>
            <person name="Sun H."/>
            <person name="Tunlid A."/>
            <person name="Henrissat B."/>
            <person name="Grigoriev I.V."/>
            <person name="Hibbett D.S."/>
            <person name="Martin F."/>
            <person name="Nordberg H.P."/>
            <person name="Cantor M.N."/>
            <person name="Hua S.X."/>
        </authorList>
    </citation>
    <scope>NUCLEOTIDE SEQUENCE [LARGE SCALE GENOMIC DNA]</scope>
    <source>
        <strain evidence="1 2">Ve08.2h10</strain>
    </source>
</reference>
<dbReference type="Proteomes" id="UP000054538">
    <property type="component" value="Unassembled WGS sequence"/>
</dbReference>
<dbReference type="InParanoid" id="A0A0D0D8J5"/>
<dbReference type="SUPFAM" id="SSF46689">
    <property type="entry name" value="Homeodomain-like"/>
    <property type="match status" value="1"/>
</dbReference>
<dbReference type="InterPro" id="IPR009057">
    <property type="entry name" value="Homeodomain-like_sf"/>
</dbReference>
<dbReference type="EMBL" id="KN826117">
    <property type="protein sequence ID" value="KIK80041.1"/>
    <property type="molecule type" value="Genomic_DNA"/>
</dbReference>
<dbReference type="OrthoDB" id="3012036at2759"/>
<name>A0A0D0D8J5_9AGAM</name>
<gene>
    <name evidence="1" type="ORF">PAXRUDRAFT_159730</name>
</gene>
<organism evidence="1 2">
    <name type="scientific">Paxillus rubicundulus Ve08.2h10</name>
    <dbReference type="NCBI Taxonomy" id="930991"/>
    <lineage>
        <taxon>Eukaryota</taxon>
        <taxon>Fungi</taxon>
        <taxon>Dikarya</taxon>
        <taxon>Basidiomycota</taxon>
        <taxon>Agaricomycotina</taxon>
        <taxon>Agaricomycetes</taxon>
        <taxon>Agaricomycetidae</taxon>
        <taxon>Boletales</taxon>
        <taxon>Paxilineae</taxon>
        <taxon>Paxillaceae</taxon>
        <taxon>Paxillus</taxon>
    </lineage>
</organism>
<evidence type="ECO:0000313" key="2">
    <source>
        <dbReference type="Proteomes" id="UP000054538"/>
    </source>
</evidence>
<dbReference type="PANTHER" id="PTHR48472:SF1">
    <property type="entry name" value="TC1-LIKE TRANSPOSASE DDE DOMAIN-CONTAINING PROTEIN"/>
    <property type="match status" value="1"/>
</dbReference>
<dbReference type="HOGENOM" id="CLU_056788_8_1_1"/>
<dbReference type="PANTHER" id="PTHR48472">
    <property type="entry name" value="TC1-LIKE TRANSPOSASE DDE DOMAIN-CONTAINING PROTEIN"/>
    <property type="match status" value="1"/>
</dbReference>
<reference evidence="2" key="2">
    <citation type="submission" date="2015-01" db="EMBL/GenBank/DDBJ databases">
        <title>Evolutionary Origins and Diversification of the Mycorrhizal Mutualists.</title>
        <authorList>
            <consortium name="DOE Joint Genome Institute"/>
            <consortium name="Mycorrhizal Genomics Consortium"/>
            <person name="Kohler A."/>
            <person name="Kuo A."/>
            <person name="Nagy L.G."/>
            <person name="Floudas D."/>
            <person name="Copeland A."/>
            <person name="Barry K.W."/>
            <person name="Cichocki N."/>
            <person name="Veneault-Fourrey C."/>
            <person name="LaButti K."/>
            <person name="Lindquist E.A."/>
            <person name="Lipzen A."/>
            <person name="Lundell T."/>
            <person name="Morin E."/>
            <person name="Murat C."/>
            <person name="Riley R."/>
            <person name="Ohm R."/>
            <person name="Sun H."/>
            <person name="Tunlid A."/>
            <person name="Henrissat B."/>
            <person name="Grigoriev I.V."/>
            <person name="Hibbett D.S."/>
            <person name="Martin F."/>
        </authorList>
    </citation>
    <scope>NUCLEOTIDE SEQUENCE [LARGE SCALE GENOMIC DNA]</scope>
    <source>
        <strain evidence="2">Ve08.2h10</strain>
    </source>
</reference>
<sequence length="215" mass="24922">TISADLKARIPVLHHFGDPVHQICHLLGIKKTLVYKTLQLYQAHQTNLNPLVRIPARRRMLNTTDITFLSALLHRHPTMYLDELQHELRFCRVDTSIPTLHRTLCRLNITHKCTSARVLERNEDQQAVFMNFIAEIAPDPNMLMFEDEAAKNERTLIRPYGRARMGICCVQWKCFVRGTHYSIVPIITLDGIITYKIIEGPVTSEFFYSSFMSEL</sequence>
<dbReference type="AlphaFoldDB" id="A0A0D0D8J5"/>